<dbReference type="Proteomes" id="UP000054359">
    <property type="component" value="Unassembled WGS sequence"/>
</dbReference>
<dbReference type="InterPro" id="IPR052432">
    <property type="entry name" value="PITP/CRAL-TRIO"/>
</dbReference>
<feature type="non-terminal residue" evidence="2">
    <location>
        <position position="133"/>
    </location>
</feature>
<dbReference type="SMART" id="SM00516">
    <property type="entry name" value="SEC14"/>
    <property type="match status" value="1"/>
</dbReference>
<organism evidence="2 3">
    <name type="scientific">Stegodyphus mimosarum</name>
    <name type="common">African social velvet spider</name>
    <dbReference type="NCBI Taxonomy" id="407821"/>
    <lineage>
        <taxon>Eukaryota</taxon>
        <taxon>Metazoa</taxon>
        <taxon>Ecdysozoa</taxon>
        <taxon>Arthropoda</taxon>
        <taxon>Chelicerata</taxon>
        <taxon>Arachnida</taxon>
        <taxon>Araneae</taxon>
        <taxon>Araneomorphae</taxon>
        <taxon>Entelegynae</taxon>
        <taxon>Eresoidea</taxon>
        <taxon>Eresidae</taxon>
        <taxon>Stegodyphus</taxon>
    </lineage>
</organism>
<proteinExistence type="predicted"/>
<dbReference type="AlphaFoldDB" id="A0A087UCV4"/>
<dbReference type="OMA" id="QCDDEIC"/>
<dbReference type="Gene3D" id="3.40.525.10">
    <property type="entry name" value="CRAL-TRIO lipid binding domain"/>
    <property type="match status" value="1"/>
</dbReference>
<evidence type="ECO:0000313" key="2">
    <source>
        <dbReference type="EMBL" id="KFM75193.1"/>
    </source>
</evidence>
<dbReference type="PANTHER" id="PTHR46590">
    <property type="entry name" value="PHOSPHATIDYLINOSITOL TRANSFER PROTEIN CSR1-RELATED"/>
    <property type="match status" value="1"/>
</dbReference>
<name>A0A087UCV4_STEMI</name>
<evidence type="ECO:0000313" key="3">
    <source>
        <dbReference type="Proteomes" id="UP000054359"/>
    </source>
</evidence>
<sequence>MVLRHKDRLGRPVIYIPAKYHSASERNIDEVTKFIVFTLEKACKLCFEEVIDSLCIIFDLKDFGLSCMDYQLVKNLIWLLSRHYPERLGVCIIMNAPVYFSGCWTIIKQWLDDNTANKVIFVNNDEELMTYLH</sequence>
<gene>
    <name evidence="2" type="ORF">X975_08204</name>
</gene>
<accession>A0A087UCV4</accession>
<dbReference type="Pfam" id="PF00650">
    <property type="entry name" value="CRAL_TRIO"/>
    <property type="match status" value="1"/>
</dbReference>
<dbReference type="OrthoDB" id="75724at2759"/>
<feature type="domain" description="CRAL-TRIO" evidence="1">
    <location>
        <begin position="1"/>
        <end position="133"/>
    </location>
</feature>
<dbReference type="InterPro" id="IPR001251">
    <property type="entry name" value="CRAL-TRIO_dom"/>
</dbReference>
<dbReference type="STRING" id="407821.A0A087UCV4"/>
<keyword evidence="3" id="KW-1185">Reference proteome</keyword>
<dbReference type="PANTHER" id="PTHR46590:SF1">
    <property type="entry name" value="PHOSPHATIDYLINOSITOL TRANSFER PROTEIN CSR1"/>
    <property type="match status" value="1"/>
</dbReference>
<reference evidence="2 3" key="1">
    <citation type="submission" date="2013-11" db="EMBL/GenBank/DDBJ databases">
        <title>Genome sequencing of Stegodyphus mimosarum.</title>
        <authorList>
            <person name="Bechsgaard J."/>
        </authorList>
    </citation>
    <scope>NUCLEOTIDE SEQUENCE [LARGE SCALE GENOMIC DNA]</scope>
</reference>
<dbReference type="SUPFAM" id="SSF52087">
    <property type="entry name" value="CRAL/TRIO domain"/>
    <property type="match status" value="1"/>
</dbReference>
<dbReference type="InterPro" id="IPR036865">
    <property type="entry name" value="CRAL-TRIO_dom_sf"/>
</dbReference>
<dbReference type="CDD" id="cd00170">
    <property type="entry name" value="SEC14"/>
    <property type="match status" value="1"/>
</dbReference>
<dbReference type="EMBL" id="KK119257">
    <property type="protein sequence ID" value="KFM75193.1"/>
    <property type="molecule type" value="Genomic_DNA"/>
</dbReference>
<dbReference type="PROSITE" id="PS50191">
    <property type="entry name" value="CRAL_TRIO"/>
    <property type="match status" value="1"/>
</dbReference>
<protein>
    <submittedName>
        <fullName evidence="2">CRAL-TRIO domain-containing protein</fullName>
    </submittedName>
</protein>
<evidence type="ECO:0000259" key="1">
    <source>
        <dbReference type="PROSITE" id="PS50191"/>
    </source>
</evidence>